<feature type="chain" id="PRO_5045593458" evidence="1">
    <location>
        <begin position="16"/>
        <end position="109"/>
    </location>
</feature>
<accession>A0ABP9EGC6</accession>
<keyword evidence="3" id="KW-1185">Reference proteome</keyword>
<dbReference type="Proteomes" id="UP001499988">
    <property type="component" value="Unassembled WGS sequence"/>
</dbReference>
<feature type="signal peptide" evidence="1">
    <location>
        <begin position="1"/>
        <end position="15"/>
    </location>
</feature>
<name>A0ABP9EGC6_9GAMM</name>
<evidence type="ECO:0000313" key="2">
    <source>
        <dbReference type="EMBL" id="GAA4878391.1"/>
    </source>
</evidence>
<evidence type="ECO:0000313" key="3">
    <source>
        <dbReference type="Proteomes" id="UP001499988"/>
    </source>
</evidence>
<gene>
    <name evidence="2" type="ORF">GCM10023333_09900</name>
</gene>
<dbReference type="EMBL" id="BAABJZ010000013">
    <property type="protein sequence ID" value="GAA4878391.1"/>
    <property type="molecule type" value="Genomic_DNA"/>
</dbReference>
<proteinExistence type="predicted"/>
<organism evidence="2 3">
    <name type="scientific">Ferrimonas pelagia</name>
    <dbReference type="NCBI Taxonomy" id="1177826"/>
    <lineage>
        <taxon>Bacteria</taxon>
        <taxon>Pseudomonadati</taxon>
        <taxon>Pseudomonadota</taxon>
        <taxon>Gammaproteobacteria</taxon>
        <taxon>Alteromonadales</taxon>
        <taxon>Ferrimonadaceae</taxon>
        <taxon>Ferrimonas</taxon>
    </lineage>
</organism>
<sequence length="109" mass="11689">MTLAAVLISSGSAMACETVSFTDPADGSALVTARVCQRISSDGQFATVAWMNDTAEPLYLSYRAQCGDQRNGGGGEVVADGRFGERQALGLCREAWSRLKLDYVLITQY</sequence>
<evidence type="ECO:0000256" key="1">
    <source>
        <dbReference type="SAM" id="SignalP"/>
    </source>
</evidence>
<reference evidence="3" key="1">
    <citation type="journal article" date="2019" name="Int. J. Syst. Evol. Microbiol.">
        <title>The Global Catalogue of Microorganisms (GCM) 10K type strain sequencing project: providing services to taxonomists for standard genome sequencing and annotation.</title>
        <authorList>
            <consortium name="The Broad Institute Genomics Platform"/>
            <consortium name="The Broad Institute Genome Sequencing Center for Infectious Disease"/>
            <person name="Wu L."/>
            <person name="Ma J."/>
        </authorList>
    </citation>
    <scope>NUCLEOTIDE SEQUENCE [LARGE SCALE GENOMIC DNA]</scope>
    <source>
        <strain evidence="3">JCM 18401</strain>
    </source>
</reference>
<keyword evidence="1" id="KW-0732">Signal</keyword>
<protein>
    <submittedName>
        <fullName evidence="2">Uncharacterized protein</fullName>
    </submittedName>
</protein>
<comment type="caution">
    <text evidence="2">The sequence shown here is derived from an EMBL/GenBank/DDBJ whole genome shotgun (WGS) entry which is preliminary data.</text>
</comment>